<evidence type="ECO:0000313" key="1">
    <source>
        <dbReference type="EMBL" id="CCI82133.1"/>
    </source>
</evidence>
<comment type="caution">
    <text evidence="1">The sequence shown here is derived from an EMBL/GenBank/DDBJ whole genome shotgun (WGS) entry which is preliminary data.</text>
</comment>
<name>I7IVW1_9LACO</name>
<dbReference type="Proteomes" id="UP000009320">
    <property type="component" value="Unassembled WGS sequence"/>
</dbReference>
<accession>I7IVW1</accession>
<organism evidence="1 2">
    <name type="scientific">Lactobacillus hominis DSM 23910 = CRBIP 24.179</name>
    <dbReference type="NCBI Taxonomy" id="1423758"/>
    <lineage>
        <taxon>Bacteria</taxon>
        <taxon>Bacillati</taxon>
        <taxon>Bacillota</taxon>
        <taxon>Bacilli</taxon>
        <taxon>Lactobacillales</taxon>
        <taxon>Lactobacillaceae</taxon>
        <taxon>Lactobacillus</taxon>
    </lineage>
</organism>
<keyword evidence="2" id="KW-1185">Reference proteome</keyword>
<proteinExistence type="predicted"/>
<dbReference type="AlphaFoldDB" id="I7IVW1"/>
<sequence>MLISQNSGILFEYAGVAEWQTRKTKDLVIAFRSWKFESSRPHLLEEVVNAASFFAREINEVKELAGDDK</sequence>
<evidence type="ECO:0000313" key="2">
    <source>
        <dbReference type="Proteomes" id="UP000009320"/>
    </source>
</evidence>
<dbReference type="EMBL" id="CAKE01000015">
    <property type="protein sequence ID" value="CCI82133.1"/>
    <property type="molecule type" value="Genomic_DNA"/>
</dbReference>
<protein>
    <submittedName>
        <fullName evidence="1">Uncharacterized protein</fullName>
    </submittedName>
</protein>
<reference evidence="1 2" key="1">
    <citation type="submission" date="2012-06" db="EMBL/GenBank/DDBJ databases">
        <title>Draft Genome Sequence of Lactobacillus hominis Strain CRBIP 24.179T, isolated from human intestine.</title>
        <authorList>
            <person name="Cousin S."/>
            <person name="Ma L."/>
            <person name="Bizet C."/>
            <person name="Loux V."/>
            <person name="Bouchier C."/>
            <person name="Clermont D."/>
            <person name="Creno S."/>
        </authorList>
    </citation>
    <scope>NUCLEOTIDE SEQUENCE [LARGE SCALE GENOMIC DNA]</scope>
    <source>
        <strain evidence="2">CRBIP 24.179T</strain>
    </source>
</reference>
<gene>
    <name evidence="1" type="ORF">BN55_02180</name>
</gene>